<gene>
    <name evidence="1" type="ORF">ACFU0X_03260</name>
</gene>
<organism evidence="1 2">
    <name type="scientific">Streptomyces cellulosae</name>
    <dbReference type="NCBI Taxonomy" id="1968"/>
    <lineage>
        <taxon>Bacteria</taxon>
        <taxon>Bacillati</taxon>
        <taxon>Actinomycetota</taxon>
        <taxon>Actinomycetes</taxon>
        <taxon>Kitasatosporales</taxon>
        <taxon>Streptomycetaceae</taxon>
        <taxon>Streptomyces</taxon>
    </lineage>
</organism>
<evidence type="ECO:0000313" key="1">
    <source>
        <dbReference type="EMBL" id="MFE7962061.1"/>
    </source>
</evidence>
<sequence>MAQSAISQHVAALKGVASQPTAAAVRPAVKPGYRLVPALVGRSTDPGTVAHVPCPDWCTVDHLAEKAVFLEDINHEGERAVMSLSPSRGDRVPVEVYLSQWPASNGEDGRPFLAVDVDYEVSNYSRPAALALADQLVAFAENVRRLAETLPADKPVRGEDV</sequence>
<dbReference type="Proteomes" id="UP001600650">
    <property type="component" value="Unassembled WGS sequence"/>
</dbReference>
<keyword evidence="2" id="KW-1185">Reference proteome</keyword>
<evidence type="ECO:0000313" key="2">
    <source>
        <dbReference type="Proteomes" id="UP001600650"/>
    </source>
</evidence>
<comment type="caution">
    <text evidence="1">The sequence shown here is derived from an EMBL/GenBank/DDBJ whole genome shotgun (WGS) entry which is preliminary data.</text>
</comment>
<dbReference type="RefSeq" id="WP_381724932.1">
    <property type="nucleotide sequence ID" value="NZ_JBHVBU010000005.1"/>
</dbReference>
<protein>
    <submittedName>
        <fullName evidence="1">DUF6907 domain-containing protein</fullName>
    </submittedName>
</protein>
<name>A0ABW6JAC7_STRCE</name>
<reference evidence="1 2" key="1">
    <citation type="submission" date="2024-09" db="EMBL/GenBank/DDBJ databases">
        <title>The Natural Products Discovery Center: Release of the First 8490 Sequenced Strains for Exploring Actinobacteria Biosynthetic Diversity.</title>
        <authorList>
            <person name="Kalkreuter E."/>
            <person name="Kautsar S.A."/>
            <person name="Yang D."/>
            <person name="Bader C.D."/>
            <person name="Teijaro C.N."/>
            <person name="Fluegel L."/>
            <person name="Davis C.M."/>
            <person name="Simpson J.R."/>
            <person name="Lauterbach L."/>
            <person name="Steele A.D."/>
            <person name="Gui C."/>
            <person name="Meng S."/>
            <person name="Li G."/>
            <person name="Viehrig K."/>
            <person name="Ye F."/>
            <person name="Su P."/>
            <person name="Kiefer A.F."/>
            <person name="Nichols A."/>
            <person name="Cepeda A.J."/>
            <person name="Yan W."/>
            <person name="Fan B."/>
            <person name="Jiang Y."/>
            <person name="Adhikari A."/>
            <person name="Zheng C.-J."/>
            <person name="Schuster L."/>
            <person name="Cowan T.M."/>
            <person name="Smanski M.J."/>
            <person name="Chevrette M.G."/>
            <person name="De Carvalho L.P.S."/>
            <person name="Shen B."/>
        </authorList>
    </citation>
    <scope>NUCLEOTIDE SEQUENCE [LARGE SCALE GENOMIC DNA]</scope>
    <source>
        <strain evidence="1 2">NPDC057399</strain>
    </source>
</reference>
<dbReference type="EMBL" id="JBHVBU010000005">
    <property type="protein sequence ID" value="MFE7962061.1"/>
    <property type="molecule type" value="Genomic_DNA"/>
</dbReference>
<proteinExistence type="predicted"/>
<dbReference type="Pfam" id="PF21848">
    <property type="entry name" value="DUF6907"/>
    <property type="match status" value="1"/>
</dbReference>
<dbReference type="InterPro" id="IPR054202">
    <property type="entry name" value="DUF6907"/>
</dbReference>
<accession>A0ABW6JAC7</accession>